<keyword evidence="1" id="KW-1133">Transmembrane helix</keyword>
<reference evidence="2" key="1">
    <citation type="submission" date="2021-01" db="EMBL/GenBank/DDBJ databases">
        <authorList>
            <person name="Li R."/>
            <person name="Bekaert M."/>
        </authorList>
    </citation>
    <scope>NUCLEOTIDE SEQUENCE</scope>
    <source>
        <strain evidence="2">Farmed</strain>
    </source>
</reference>
<dbReference type="Proteomes" id="UP000597762">
    <property type="component" value="Unassembled WGS sequence"/>
</dbReference>
<feature type="transmembrane region" description="Helical" evidence="1">
    <location>
        <begin position="137"/>
        <end position="160"/>
    </location>
</feature>
<accession>A0A812EBD8</accession>
<feature type="transmembrane region" description="Helical" evidence="1">
    <location>
        <begin position="47"/>
        <end position="71"/>
    </location>
</feature>
<feature type="transmembrane region" description="Helical" evidence="1">
    <location>
        <begin position="83"/>
        <end position="101"/>
    </location>
</feature>
<sequence>MPFLSKTKVNLRIASSQTRALRTFFFFFLGIAFFLSFFLLQTLSLSVFVSFVDALFLSSIASSFALSLSIFTICLSLSLSRCIFLSFTVVASFSLSLLLHLSLFRSRCICLSFFLIVSFLLSFFLSFLFVVSLLLSFFFLIASFSFLFHFFSFFLIAIYLSTSRNQ</sequence>
<gene>
    <name evidence="2" type="ORF">SPHA_69576</name>
</gene>
<feature type="transmembrane region" description="Helical" evidence="1">
    <location>
        <begin position="108"/>
        <end position="131"/>
    </location>
</feature>
<keyword evidence="1" id="KW-0472">Membrane</keyword>
<dbReference type="EMBL" id="CAHIKZ030005093">
    <property type="protein sequence ID" value="CAE1319145.1"/>
    <property type="molecule type" value="Genomic_DNA"/>
</dbReference>
<protein>
    <submittedName>
        <fullName evidence="2">Uncharacterized protein</fullName>
    </submittedName>
</protein>
<dbReference type="AlphaFoldDB" id="A0A812EBD8"/>
<evidence type="ECO:0000313" key="2">
    <source>
        <dbReference type="EMBL" id="CAE1319145.1"/>
    </source>
</evidence>
<keyword evidence="1" id="KW-0812">Transmembrane</keyword>
<organism evidence="2 3">
    <name type="scientific">Acanthosepion pharaonis</name>
    <name type="common">Pharaoh cuttlefish</name>
    <name type="synonym">Sepia pharaonis</name>
    <dbReference type="NCBI Taxonomy" id="158019"/>
    <lineage>
        <taxon>Eukaryota</taxon>
        <taxon>Metazoa</taxon>
        <taxon>Spiralia</taxon>
        <taxon>Lophotrochozoa</taxon>
        <taxon>Mollusca</taxon>
        <taxon>Cephalopoda</taxon>
        <taxon>Coleoidea</taxon>
        <taxon>Decapodiformes</taxon>
        <taxon>Sepiida</taxon>
        <taxon>Sepiina</taxon>
        <taxon>Sepiidae</taxon>
        <taxon>Acanthosepion</taxon>
    </lineage>
</organism>
<keyword evidence="3" id="KW-1185">Reference proteome</keyword>
<comment type="caution">
    <text evidence="2">The sequence shown here is derived from an EMBL/GenBank/DDBJ whole genome shotgun (WGS) entry which is preliminary data.</text>
</comment>
<name>A0A812EBD8_ACAPH</name>
<evidence type="ECO:0000313" key="3">
    <source>
        <dbReference type="Proteomes" id="UP000597762"/>
    </source>
</evidence>
<proteinExistence type="predicted"/>
<evidence type="ECO:0000256" key="1">
    <source>
        <dbReference type="SAM" id="Phobius"/>
    </source>
</evidence>
<feature type="transmembrane region" description="Helical" evidence="1">
    <location>
        <begin position="20"/>
        <end position="40"/>
    </location>
</feature>